<keyword evidence="3" id="KW-1185">Reference proteome</keyword>
<protein>
    <submittedName>
        <fullName evidence="2">Uncharacterized protein</fullName>
    </submittedName>
</protein>
<dbReference type="Proteomes" id="UP000887159">
    <property type="component" value="Unassembled WGS sequence"/>
</dbReference>
<dbReference type="AlphaFoldDB" id="A0A8X6VC43"/>
<organism evidence="2 3">
    <name type="scientific">Trichonephila clavipes</name>
    <name type="common">Golden silk orbweaver</name>
    <name type="synonym">Nephila clavipes</name>
    <dbReference type="NCBI Taxonomy" id="2585209"/>
    <lineage>
        <taxon>Eukaryota</taxon>
        <taxon>Metazoa</taxon>
        <taxon>Ecdysozoa</taxon>
        <taxon>Arthropoda</taxon>
        <taxon>Chelicerata</taxon>
        <taxon>Arachnida</taxon>
        <taxon>Araneae</taxon>
        <taxon>Araneomorphae</taxon>
        <taxon>Entelegynae</taxon>
        <taxon>Araneoidea</taxon>
        <taxon>Nephilidae</taxon>
        <taxon>Trichonephila</taxon>
    </lineage>
</organism>
<evidence type="ECO:0000313" key="3">
    <source>
        <dbReference type="Proteomes" id="UP000887159"/>
    </source>
</evidence>
<comment type="caution">
    <text evidence="2">The sequence shown here is derived from an EMBL/GenBank/DDBJ whole genome shotgun (WGS) entry which is preliminary data.</text>
</comment>
<dbReference type="EMBL" id="BMAU01021268">
    <property type="protein sequence ID" value="GFY07144.1"/>
    <property type="molecule type" value="Genomic_DNA"/>
</dbReference>
<evidence type="ECO:0000313" key="2">
    <source>
        <dbReference type="EMBL" id="GFY07144.1"/>
    </source>
</evidence>
<gene>
    <name evidence="2" type="ORF">TNCV_276911</name>
</gene>
<feature type="region of interest" description="Disordered" evidence="1">
    <location>
        <begin position="34"/>
        <end position="56"/>
    </location>
</feature>
<proteinExistence type="predicted"/>
<accession>A0A8X6VC43</accession>
<name>A0A8X6VC43_TRICX</name>
<feature type="compositionally biased region" description="Polar residues" evidence="1">
    <location>
        <begin position="44"/>
        <end position="56"/>
    </location>
</feature>
<evidence type="ECO:0000256" key="1">
    <source>
        <dbReference type="SAM" id="MobiDB-lite"/>
    </source>
</evidence>
<reference evidence="2" key="1">
    <citation type="submission" date="2020-08" db="EMBL/GenBank/DDBJ databases">
        <title>Multicomponent nature underlies the extraordinary mechanical properties of spider dragline silk.</title>
        <authorList>
            <person name="Kono N."/>
            <person name="Nakamura H."/>
            <person name="Mori M."/>
            <person name="Yoshida Y."/>
            <person name="Ohtoshi R."/>
            <person name="Malay A.D."/>
            <person name="Moran D.A.P."/>
            <person name="Tomita M."/>
            <person name="Numata K."/>
            <person name="Arakawa K."/>
        </authorList>
    </citation>
    <scope>NUCLEOTIDE SEQUENCE</scope>
</reference>
<sequence length="98" mass="11443">MERFTNPELAGIHLSYGLAEEIAIEEERLYQERYPQRREGGPQVTRNFQHGTRIPSNGNQHILFHVWSKMFGIPWSVGMIDQPSLRLLLPRNHPSHNL</sequence>